<evidence type="ECO:0000256" key="1">
    <source>
        <dbReference type="SAM" id="MobiDB-lite"/>
    </source>
</evidence>
<sequence length="334" mass="33624">MLLVANNITSPKALSLLLAAGTLAAGVAAAAAGTAAAAPAPVTKTVVIDLDGTMLDYVKSANTPNLHRLIAEGTSGQSSILGHPTISGPSWSTILTGVWHTKHGVVDNSYNGARYDLYPTAFTRIEQVKPELRTASIATWGGIATISNSGTPKADVVVSTPGAGSDAATDTATATAVASEIATNGSDFVFTQLDQVDGAGHSSGTAGSEYTPALERVDAEVGKIVDAVDARSKATGEKWTILVTSDHGHKPTGGHGGQSAQEATTFVIARGAGYQAGATADDYTIADITPTVLDNLGIAHPADLDGAPLPRTAPPATGSLGLLPSWIPTGPLGS</sequence>
<reference evidence="3 4" key="1">
    <citation type="submission" date="2018-11" db="EMBL/GenBank/DDBJ databases">
        <title>Rhodococcus spongicola sp. nov. and Rhodococcus xishaensis sp. nov. from marine sponges.</title>
        <authorList>
            <person name="Li L."/>
            <person name="Lin H.W."/>
        </authorList>
    </citation>
    <scope>NUCLEOTIDE SEQUENCE [LARGE SCALE GENOMIC DNA]</scope>
    <source>
        <strain evidence="3 4">CCTCC AB2014297</strain>
    </source>
</reference>
<dbReference type="AlphaFoldDB" id="A0A438BDA2"/>
<proteinExistence type="predicted"/>
<feature type="chain" id="PRO_5039719263" evidence="2">
    <location>
        <begin position="25"/>
        <end position="334"/>
    </location>
</feature>
<accession>A0A438BDA2</accession>
<dbReference type="InterPro" id="IPR002591">
    <property type="entry name" value="Phosphodiest/P_Trfase"/>
</dbReference>
<dbReference type="Proteomes" id="UP000286208">
    <property type="component" value="Unassembled WGS sequence"/>
</dbReference>
<organism evidence="3 4">
    <name type="scientific">Prescottella agglutinans</name>
    <dbReference type="NCBI Taxonomy" id="1644129"/>
    <lineage>
        <taxon>Bacteria</taxon>
        <taxon>Bacillati</taxon>
        <taxon>Actinomycetota</taxon>
        <taxon>Actinomycetes</taxon>
        <taxon>Mycobacteriales</taxon>
        <taxon>Nocardiaceae</taxon>
        <taxon>Prescottella</taxon>
    </lineage>
</organism>
<dbReference type="PANTHER" id="PTHR10151">
    <property type="entry name" value="ECTONUCLEOTIDE PYROPHOSPHATASE/PHOSPHODIESTERASE"/>
    <property type="match status" value="1"/>
</dbReference>
<dbReference type="GO" id="GO:0016787">
    <property type="term" value="F:hydrolase activity"/>
    <property type="evidence" value="ECO:0007669"/>
    <property type="project" value="UniProtKB-ARBA"/>
</dbReference>
<dbReference type="SUPFAM" id="SSF53649">
    <property type="entry name" value="Alkaline phosphatase-like"/>
    <property type="match status" value="1"/>
</dbReference>
<dbReference type="Pfam" id="PF01663">
    <property type="entry name" value="Phosphodiest"/>
    <property type="match status" value="1"/>
</dbReference>
<keyword evidence="4" id="KW-1185">Reference proteome</keyword>
<protein>
    <submittedName>
        <fullName evidence="3">Nucleotide pyrophosphatase</fullName>
    </submittedName>
</protein>
<comment type="caution">
    <text evidence="3">The sequence shown here is derived from an EMBL/GenBank/DDBJ whole genome shotgun (WGS) entry which is preliminary data.</text>
</comment>
<dbReference type="Gene3D" id="3.40.720.10">
    <property type="entry name" value="Alkaline Phosphatase, subunit A"/>
    <property type="match status" value="2"/>
</dbReference>
<feature type="signal peptide" evidence="2">
    <location>
        <begin position="1"/>
        <end position="24"/>
    </location>
</feature>
<dbReference type="OrthoDB" id="1956004at2"/>
<dbReference type="EMBL" id="RKLP01000007">
    <property type="protein sequence ID" value="RVW08957.1"/>
    <property type="molecule type" value="Genomic_DNA"/>
</dbReference>
<dbReference type="InterPro" id="IPR017850">
    <property type="entry name" value="Alkaline_phosphatase_core_sf"/>
</dbReference>
<evidence type="ECO:0000313" key="3">
    <source>
        <dbReference type="EMBL" id="RVW08957.1"/>
    </source>
</evidence>
<dbReference type="PANTHER" id="PTHR10151:SF120">
    <property type="entry name" value="BIS(5'-ADENOSYL)-TRIPHOSPHATASE"/>
    <property type="match status" value="1"/>
</dbReference>
<gene>
    <name evidence="3" type="ORF">EGT67_15400</name>
</gene>
<evidence type="ECO:0000256" key="2">
    <source>
        <dbReference type="SAM" id="SignalP"/>
    </source>
</evidence>
<feature type="region of interest" description="Disordered" evidence="1">
    <location>
        <begin position="310"/>
        <end position="334"/>
    </location>
</feature>
<evidence type="ECO:0000313" key="4">
    <source>
        <dbReference type="Proteomes" id="UP000286208"/>
    </source>
</evidence>
<name>A0A438BDA2_9NOCA</name>
<keyword evidence="2" id="KW-0732">Signal</keyword>